<dbReference type="PANTHER" id="PTHR39087">
    <property type="entry name" value="UPF0104 MEMBRANE PROTEIN MJ1595"/>
    <property type="match status" value="1"/>
</dbReference>
<organism evidence="7 8">
    <name type="scientific">Paraflavitalea soli</name>
    <dbReference type="NCBI Taxonomy" id="2315862"/>
    <lineage>
        <taxon>Bacteria</taxon>
        <taxon>Pseudomonadati</taxon>
        <taxon>Bacteroidota</taxon>
        <taxon>Chitinophagia</taxon>
        <taxon>Chitinophagales</taxon>
        <taxon>Chitinophagaceae</taxon>
        <taxon>Paraflavitalea</taxon>
    </lineage>
</organism>
<accession>A0A3B7MN46</accession>
<keyword evidence="5 6" id="KW-0472">Membrane</keyword>
<feature type="transmembrane region" description="Helical" evidence="6">
    <location>
        <begin position="129"/>
        <end position="151"/>
    </location>
</feature>
<evidence type="ECO:0000256" key="4">
    <source>
        <dbReference type="ARBA" id="ARBA00022989"/>
    </source>
</evidence>
<feature type="transmembrane region" description="Helical" evidence="6">
    <location>
        <begin position="6"/>
        <end position="26"/>
    </location>
</feature>
<feature type="transmembrane region" description="Helical" evidence="6">
    <location>
        <begin position="227"/>
        <end position="249"/>
    </location>
</feature>
<evidence type="ECO:0000256" key="3">
    <source>
        <dbReference type="ARBA" id="ARBA00022692"/>
    </source>
</evidence>
<dbReference type="NCBIfam" id="TIGR00374">
    <property type="entry name" value="flippase-like domain"/>
    <property type="match status" value="1"/>
</dbReference>
<feature type="transmembrane region" description="Helical" evidence="6">
    <location>
        <begin position="261"/>
        <end position="285"/>
    </location>
</feature>
<feature type="transmembrane region" description="Helical" evidence="6">
    <location>
        <begin position="171"/>
        <end position="192"/>
    </location>
</feature>
<feature type="transmembrane region" description="Helical" evidence="6">
    <location>
        <begin position="46"/>
        <end position="63"/>
    </location>
</feature>
<dbReference type="GO" id="GO:0005886">
    <property type="term" value="C:plasma membrane"/>
    <property type="evidence" value="ECO:0007669"/>
    <property type="project" value="UniProtKB-SubCell"/>
</dbReference>
<feature type="transmembrane region" description="Helical" evidence="6">
    <location>
        <begin position="305"/>
        <end position="329"/>
    </location>
</feature>
<evidence type="ECO:0000256" key="5">
    <source>
        <dbReference type="ARBA" id="ARBA00023136"/>
    </source>
</evidence>
<dbReference type="PANTHER" id="PTHR39087:SF2">
    <property type="entry name" value="UPF0104 MEMBRANE PROTEIN MJ1595"/>
    <property type="match status" value="1"/>
</dbReference>
<keyword evidence="2" id="KW-1003">Cell membrane</keyword>
<dbReference type="OrthoDB" id="9812094at2"/>
<evidence type="ECO:0000313" key="8">
    <source>
        <dbReference type="Proteomes" id="UP000263900"/>
    </source>
</evidence>
<evidence type="ECO:0000256" key="6">
    <source>
        <dbReference type="SAM" id="Phobius"/>
    </source>
</evidence>
<gene>
    <name evidence="7" type="ORF">D3H65_03245</name>
</gene>
<dbReference type="Proteomes" id="UP000263900">
    <property type="component" value="Chromosome"/>
</dbReference>
<evidence type="ECO:0000313" key="7">
    <source>
        <dbReference type="EMBL" id="AXY73045.1"/>
    </source>
</evidence>
<keyword evidence="8" id="KW-1185">Reference proteome</keyword>
<dbReference type="Pfam" id="PF03706">
    <property type="entry name" value="LPG_synthase_TM"/>
    <property type="match status" value="1"/>
</dbReference>
<keyword evidence="3 6" id="KW-0812">Transmembrane</keyword>
<evidence type="ECO:0000256" key="1">
    <source>
        <dbReference type="ARBA" id="ARBA00004651"/>
    </source>
</evidence>
<proteinExistence type="predicted"/>
<evidence type="ECO:0000256" key="2">
    <source>
        <dbReference type="ARBA" id="ARBA00022475"/>
    </source>
</evidence>
<name>A0A3B7MN46_9BACT</name>
<protein>
    <submittedName>
        <fullName evidence="7">UPF0104 family protein</fullName>
    </submittedName>
</protein>
<dbReference type="EMBL" id="CP032157">
    <property type="protein sequence ID" value="AXY73045.1"/>
    <property type="molecule type" value="Genomic_DNA"/>
</dbReference>
<dbReference type="InterPro" id="IPR022791">
    <property type="entry name" value="L-PG_synthase/AglD"/>
</dbReference>
<dbReference type="AlphaFoldDB" id="A0A3B7MN46"/>
<dbReference type="KEGG" id="pseg:D3H65_03245"/>
<dbReference type="RefSeq" id="WP_119048883.1">
    <property type="nucleotide sequence ID" value="NZ_CP032157.1"/>
</dbReference>
<keyword evidence="4 6" id="KW-1133">Transmembrane helix</keyword>
<reference evidence="7 8" key="1">
    <citation type="submission" date="2018-09" db="EMBL/GenBank/DDBJ databases">
        <title>Genome sequencing of strain 6GH32-13.</title>
        <authorList>
            <person name="Weon H.-Y."/>
            <person name="Heo J."/>
            <person name="Kwon S.-W."/>
        </authorList>
    </citation>
    <scope>NUCLEOTIDE SEQUENCE [LARGE SCALE GENOMIC DNA]</scope>
    <source>
        <strain evidence="7 8">5GH32-13</strain>
    </source>
</reference>
<comment type="subcellular location">
    <subcellularLocation>
        <location evidence="1">Cell membrane</location>
        <topology evidence="1">Multi-pass membrane protein</topology>
    </subcellularLocation>
</comment>
<sequence length="351" mass="39335">MNKKIVSYLQYALFLGLAIFLVWWSIKKIPDSEWINIKTAISKARYWLIVPVMASLLLSHYSRALRWKILMEPLGYKPRTSNTYLAVLIGYMANLAFPRLGEVLKCTVLARYEKVPADKLVGTIVAERAFDVICLVLVITIATLTQIDVIGDFVGKQVDAIIADKASKLTMGNIVLLVLILVALVAGTIFVFRKFAHIGLIQKIKKILAGIWGGITSVRYVKQKGWFIFHSIFIWCMYLTSVWIGFYALEETSIYGLKEALSVLSTGSLAMIVPTPGGLGVYHIFVQQTLALYGLNEGIGLAFGLLMWTVQFFQMLISGFVALALLPYFNKKQKESHAQSGHHREKDLHPS</sequence>